<dbReference type="Proteomes" id="UP000492820">
    <property type="component" value="Unassembled WGS sequence"/>
</dbReference>
<reference evidence="2" key="2">
    <citation type="submission" date="2014-06" db="EMBL/GenBank/DDBJ databases">
        <authorList>
            <person name="Aslett M."/>
        </authorList>
    </citation>
    <scope>NUCLEOTIDE SEQUENCE</scope>
</reference>
<feature type="region of interest" description="Disordered" evidence="1">
    <location>
        <begin position="1"/>
        <end position="24"/>
    </location>
</feature>
<name>A0A068WXC0_ECHGR</name>
<sequence length="137" mass="15311">MRDTESTQLNLGAGKSADRRPLKGGKKCMMAFPFMVKEREKLEERRRARSPRFTAEILKREAAAERREGSLLNGLKVSALSVPHFRSVCVVLNYLKREKEEGGGRSLQHSGCRAKRPPVGEGETKWSPEAGAQIFAI</sequence>
<protein>
    <submittedName>
        <fullName evidence="2 4">Uncharacterized protein</fullName>
    </submittedName>
</protein>
<dbReference type="AlphaFoldDB" id="A0A068WXC0"/>
<organism evidence="2">
    <name type="scientific">Echinococcus granulosus</name>
    <name type="common">Hydatid tapeworm</name>
    <dbReference type="NCBI Taxonomy" id="6210"/>
    <lineage>
        <taxon>Eukaryota</taxon>
        <taxon>Metazoa</taxon>
        <taxon>Spiralia</taxon>
        <taxon>Lophotrochozoa</taxon>
        <taxon>Platyhelminthes</taxon>
        <taxon>Cestoda</taxon>
        <taxon>Eucestoda</taxon>
        <taxon>Cyclophyllidea</taxon>
        <taxon>Taeniidae</taxon>
        <taxon>Echinococcus</taxon>
        <taxon>Echinococcus granulosus group</taxon>
    </lineage>
</organism>
<evidence type="ECO:0000256" key="1">
    <source>
        <dbReference type="SAM" id="MobiDB-lite"/>
    </source>
</evidence>
<feature type="compositionally biased region" description="Polar residues" evidence="1">
    <location>
        <begin position="1"/>
        <end position="10"/>
    </location>
</feature>
<evidence type="ECO:0000313" key="2">
    <source>
        <dbReference type="EMBL" id="CDS23155.1"/>
    </source>
</evidence>
<feature type="region of interest" description="Disordered" evidence="1">
    <location>
        <begin position="100"/>
        <end position="137"/>
    </location>
</feature>
<dbReference type="WBParaSite" id="EgrG_002036200">
    <property type="protein sequence ID" value="EgrG_002036200"/>
    <property type="gene ID" value="EgrG_002036200"/>
</dbReference>
<gene>
    <name evidence="2" type="ORF">EgrG_002036200</name>
</gene>
<reference evidence="4" key="3">
    <citation type="submission" date="2020-10" db="UniProtKB">
        <authorList>
            <consortium name="WormBaseParasite"/>
        </authorList>
    </citation>
    <scope>IDENTIFICATION</scope>
</reference>
<dbReference type="EMBL" id="LK028589">
    <property type="protein sequence ID" value="CDS23155.1"/>
    <property type="molecule type" value="Genomic_DNA"/>
</dbReference>
<proteinExistence type="predicted"/>
<evidence type="ECO:0000313" key="4">
    <source>
        <dbReference type="WBParaSite" id="EgrG_002036200"/>
    </source>
</evidence>
<accession>A0A068WXC0</accession>
<reference evidence="2 3" key="1">
    <citation type="journal article" date="2013" name="Nature">
        <title>The genomes of four tapeworm species reveal adaptations to parasitism.</title>
        <authorList>
            <person name="Tsai I.J."/>
            <person name="Zarowiecki M."/>
            <person name="Holroyd N."/>
            <person name="Garciarrubio A."/>
            <person name="Sanchez-Flores A."/>
            <person name="Brooks K.L."/>
            <person name="Tracey A."/>
            <person name="Bobes R.J."/>
            <person name="Fragoso G."/>
            <person name="Sciutto E."/>
            <person name="Aslett M."/>
            <person name="Beasley H."/>
            <person name="Bennett H.M."/>
            <person name="Cai J."/>
            <person name="Camicia F."/>
            <person name="Clark R."/>
            <person name="Cucher M."/>
            <person name="De Silva N."/>
            <person name="Day T.A."/>
            <person name="Deplazes P."/>
            <person name="Estrada K."/>
            <person name="Fernandez C."/>
            <person name="Holland P.W."/>
            <person name="Hou J."/>
            <person name="Hu S."/>
            <person name="Huckvale T."/>
            <person name="Hung S.S."/>
            <person name="Kamenetzky L."/>
            <person name="Keane J.A."/>
            <person name="Kiss F."/>
            <person name="Koziol U."/>
            <person name="Lambert O."/>
            <person name="Liu K."/>
            <person name="Luo X."/>
            <person name="Luo Y."/>
            <person name="Macchiaroli N."/>
            <person name="Nichol S."/>
            <person name="Paps J."/>
            <person name="Parkinson J."/>
            <person name="Pouchkina-Stantcheva N."/>
            <person name="Riddiford N."/>
            <person name="Rosenzvit M."/>
            <person name="Salinas G."/>
            <person name="Wasmuth J.D."/>
            <person name="Zamanian M."/>
            <person name="Zheng Y."/>
            <person name="Cai X."/>
            <person name="Soberon X."/>
            <person name="Olson P.D."/>
            <person name="Laclette J.P."/>
            <person name="Brehm K."/>
            <person name="Berriman M."/>
            <person name="Garciarrubio A."/>
            <person name="Bobes R.J."/>
            <person name="Fragoso G."/>
            <person name="Sanchez-Flores A."/>
            <person name="Estrada K."/>
            <person name="Cevallos M.A."/>
            <person name="Morett E."/>
            <person name="Gonzalez V."/>
            <person name="Portillo T."/>
            <person name="Ochoa-Leyva A."/>
            <person name="Jose M.V."/>
            <person name="Sciutto E."/>
            <person name="Landa A."/>
            <person name="Jimenez L."/>
            <person name="Valdes V."/>
            <person name="Carrero J.C."/>
            <person name="Larralde C."/>
            <person name="Morales-Montor J."/>
            <person name="Limon-Lason J."/>
            <person name="Soberon X."/>
            <person name="Laclette J.P."/>
        </authorList>
    </citation>
    <scope>NUCLEOTIDE SEQUENCE [LARGE SCALE GENOMIC DNA]</scope>
</reference>
<evidence type="ECO:0000313" key="3">
    <source>
        <dbReference type="Proteomes" id="UP000492820"/>
    </source>
</evidence>